<keyword evidence="1" id="KW-1133">Transmembrane helix</keyword>
<keyword evidence="2" id="KW-0732">Signal</keyword>
<dbReference type="EMBL" id="CAJJDO010000001">
    <property type="protein sequence ID" value="CAD8131543.1"/>
    <property type="molecule type" value="Genomic_DNA"/>
</dbReference>
<sequence>MIAFISGIILMIIQVMAKKQKDFLFDLKEGKSIQVDLSTKSDKDYCILYVRPQEDEKNSDLGEIQFKSADDTYKIEGFYENAIFKQKSSEINLKCITSPCKGRITLVNSDVIDMTTQLQELSLSQKQPALIVQIMLPSQYDRLVGEFKLLDDESDKIKIEVFDDRAKLYGDEVQLSVALNSKDCEKCKVLVVLSGDLNFKEETTISSQLHLYKDIQDIEINQEIQDYLFERNENVYRIKLPSSYNIIQIGILSDLLPIIKVTDNKDSEIFNSYESIQIQQKGQAYHIHLRKAEINNNNELIIRLNKGGPLKYLLVVKILDEPILYNNQIILATIIEKGSHIYSFKTSYSDQEIKVNLKYFEKGMNSIKVGECNGICTTNTEDTHNLRFHQHEQNPSVFISPECPSKDQEGFCRFQIQIVSEMKNTYLLTTVNEINRNIIKSDIPYSNFLEKQQQENLIVKYQHQVEDVELIFTVNTHNIIYMISKDSSCYPVRQECAKFIGGSDHLVILRGDQLKHTQFYVTLIARETTIYQFQIKVYKQSDIDVKIIKEDETYRGVLSFINGQQKIHYFRIIISNQIDQNIEIIQDKDTQPTIEFAIHSSRMQVALLFKKGNQLPSLEQYDLITQNNYLSISPQNQFYTNQGNCTIGILNIFDKVTDKEIMYTLTYSTSRTVKTLHIGQQFVDMAFGKKSKYFSFYYSRNASSFYISLQGKDTSKLILRVSNEISSNSQGEIYFKKEHSSTLFLEQLHLNKLCLDGLTEENKEEEDDSNKLQICQAYVIVENKAQEDILFQLNIWNPDANIEMKDGQQYQFNLEYLSKETFLYYKIISNDTDVQLHINSHYGYTRYQIEIVDTQNQQAVSLYAKEEYKTQHSKSIYKSAFEFCGKNCLLKISLEAKQQEYNISQINRSLDFDDLVYVTVTQEFMDIQTGIPIQIQVNQHSPRKFIYSQINEISQESKMKLVLHEIYGKGTICLSFNDEGNQDLETCEFQVLGNVLELTQQQIQQKLNELKLNQNAYIIIKVFSLVSTSKLQLSIEIYNDKNNHKLVLGVPTRIKMNAQEESFYQYFNIQSNDDLYFKFIKMQGSTYIEVSRCLDDSKIACESEIIINEQLLAGQSYSQHIIRKSDIKRYCELCTYVIKVKTTVISLDLLIVITSQLNFVQLPQNIAFTDFLDGIDDYNIYHYSYDTDHQIEIQINQYNGDTQMWIGYHADLNISNYLYGPYNTIKQMKLMNKTESISYYQAIIPPRQHLEENDKDYNITQIQINGNQTLVGHYNDDDIYIIVKNNQQKQTNYSIIVTQSTTGNGQLLQDGIITSAYLSKLTPTITFYHQQKDQQQLQLFVKVNPFGNLNNLSYEDYFKIEISNETNPTNFTIIHAFSIRNNQLTYIFPVLEGMLTIKMHSLLEISANDFNHIDYSFNPRGDIVPIPKQPQPKLYYFSNNYLNRIDIQISIVGQDVFMINQNSNQIDMIVDQKPKYYESYVQGDGKLAIQVYNCLGDLNVSITQDYDQFLKNTYNGTKTTLEGQLTDILLTVKPGPIYYQFSSNKSVYKFTTKLYNQFDKIPYGQLLLGGDGQINYFFGTTDPDIITIKFKPIKCAGCDMQQEHNSIIKYYVNWGSSIEYSHIIGLCQYHQYNNINKLQVEHFDQKDVGNYYLNQTEEIIVNITVDKQSLHNQLYISIRALVIQFNNMPVGDYELYYHIAEIGLPKNAFYMYKHRFYEFVIALSILVVFTFSMLCCLCFFYRKARNLKKQNLNMQLEQRMEDAKKKELTEVQVGYDSFQDENNEQSNQ</sequence>
<keyword evidence="1" id="KW-0472">Membrane</keyword>
<protein>
    <recommendedName>
        <fullName evidence="5">Transmembrane protein</fullName>
    </recommendedName>
</protein>
<gene>
    <name evidence="3" type="ORF">PPENT_87.1.T0010141</name>
</gene>
<evidence type="ECO:0000256" key="1">
    <source>
        <dbReference type="SAM" id="Phobius"/>
    </source>
</evidence>
<accession>A0A8S1RW11</accession>
<keyword evidence="4" id="KW-1185">Reference proteome</keyword>
<dbReference type="OrthoDB" id="291006at2759"/>
<feature type="chain" id="PRO_5035907925" description="Transmembrane protein" evidence="2">
    <location>
        <begin position="18"/>
        <end position="1788"/>
    </location>
</feature>
<evidence type="ECO:0000313" key="4">
    <source>
        <dbReference type="Proteomes" id="UP000689195"/>
    </source>
</evidence>
<evidence type="ECO:0008006" key="5">
    <source>
        <dbReference type="Google" id="ProtNLM"/>
    </source>
</evidence>
<comment type="caution">
    <text evidence="3">The sequence shown here is derived from an EMBL/GenBank/DDBJ whole genome shotgun (WGS) entry which is preliminary data.</text>
</comment>
<reference evidence="3" key="1">
    <citation type="submission" date="2021-01" db="EMBL/GenBank/DDBJ databases">
        <authorList>
            <consortium name="Genoscope - CEA"/>
            <person name="William W."/>
        </authorList>
    </citation>
    <scope>NUCLEOTIDE SEQUENCE</scope>
</reference>
<feature type="transmembrane region" description="Helical" evidence="1">
    <location>
        <begin position="1716"/>
        <end position="1741"/>
    </location>
</feature>
<evidence type="ECO:0000256" key="2">
    <source>
        <dbReference type="SAM" id="SignalP"/>
    </source>
</evidence>
<evidence type="ECO:0000313" key="3">
    <source>
        <dbReference type="EMBL" id="CAD8131543.1"/>
    </source>
</evidence>
<feature type="signal peptide" evidence="2">
    <location>
        <begin position="1"/>
        <end position="17"/>
    </location>
</feature>
<proteinExistence type="predicted"/>
<organism evidence="3 4">
    <name type="scientific">Paramecium pentaurelia</name>
    <dbReference type="NCBI Taxonomy" id="43138"/>
    <lineage>
        <taxon>Eukaryota</taxon>
        <taxon>Sar</taxon>
        <taxon>Alveolata</taxon>
        <taxon>Ciliophora</taxon>
        <taxon>Intramacronucleata</taxon>
        <taxon>Oligohymenophorea</taxon>
        <taxon>Peniculida</taxon>
        <taxon>Parameciidae</taxon>
        <taxon>Paramecium</taxon>
    </lineage>
</organism>
<name>A0A8S1RW11_9CILI</name>
<keyword evidence="1" id="KW-0812">Transmembrane</keyword>
<dbReference type="Proteomes" id="UP000689195">
    <property type="component" value="Unassembled WGS sequence"/>
</dbReference>